<gene>
    <name evidence="1" type="ORF">AQUSIP_24830</name>
</gene>
<dbReference type="RefSeq" id="WP_148340549.1">
    <property type="nucleotide sequence ID" value="NZ_LR699120.1"/>
</dbReference>
<name>A0A5E4PLQ3_9COXI</name>
<dbReference type="Gene3D" id="3.30.60.140">
    <property type="match status" value="1"/>
</dbReference>
<organism evidence="1 2">
    <name type="scientific">Aquicella siphonis</name>
    <dbReference type="NCBI Taxonomy" id="254247"/>
    <lineage>
        <taxon>Bacteria</taxon>
        <taxon>Pseudomonadati</taxon>
        <taxon>Pseudomonadota</taxon>
        <taxon>Gammaproteobacteria</taxon>
        <taxon>Legionellales</taxon>
        <taxon>Coxiellaceae</taxon>
        <taxon>Aquicella</taxon>
    </lineage>
</organism>
<evidence type="ECO:0000313" key="2">
    <source>
        <dbReference type="Proteomes" id="UP000324194"/>
    </source>
</evidence>
<keyword evidence="2" id="KW-1185">Reference proteome</keyword>
<evidence type="ECO:0008006" key="3">
    <source>
        <dbReference type="Google" id="ProtNLM"/>
    </source>
</evidence>
<dbReference type="KEGG" id="asip:AQUSIP_24830"/>
<dbReference type="EMBL" id="LR699120">
    <property type="protein sequence ID" value="VVC77156.1"/>
    <property type="molecule type" value="Genomic_DNA"/>
</dbReference>
<dbReference type="InterPro" id="IPR017133">
    <property type="entry name" value="PvcA"/>
</dbReference>
<protein>
    <recommendedName>
        <fullName evidence="3">Pyoverdine/dityrosine biosynthesis protein</fullName>
    </recommendedName>
</protein>
<dbReference type="InterPro" id="IPR007817">
    <property type="entry name" value="Isocyanide_synthase_DIT1"/>
</dbReference>
<dbReference type="Proteomes" id="UP000324194">
    <property type="component" value="Chromosome 2"/>
</dbReference>
<evidence type="ECO:0000313" key="1">
    <source>
        <dbReference type="EMBL" id="VVC77156.1"/>
    </source>
</evidence>
<dbReference type="Pfam" id="PF05141">
    <property type="entry name" value="DIT1_PvcA"/>
    <property type="match status" value="1"/>
</dbReference>
<dbReference type="OrthoDB" id="860574at2"/>
<proteinExistence type="predicted"/>
<dbReference type="PIRSF" id="PIRSF037196">
    <property type="entry name" value="Pyoverdine_chromoph_PvcA"/>
    <property type="match status" value="1"/>
</dbReference>
<dbReference type="PANTHER" id="PTHR37285:SF5">
    <property type="entry name" value="SPORE WALL MATURATION PROTEIN DIT1"/>
    <property type="match status" value="1"/>
</dbReference>
<dbReference type="AlphaFoldDB" id="A0A5E4PLQ3"/>
<accession>A0A5E4PLQ3</accession>
<sequence>MPRFNEDSRKIAENIFGLLLPYLRLTDSTDSCGHAHHAQCFYGHVNLIQKRIMESRQISFVLPAFPAKSSNFNKTVGPYPDMGERLSLKFLNNLCNEMTRFHAPGAKIIICSDGRVFNDLVLVSDANVSIYTNEISRIIYNDNLSNLTTYSLEDHYQSTDFVSVREQLVDEYGEIVDLIKGKVKANHHEKNIFNGIHRFIFEDQSAVMQYSSKNELRKSAKETAYKVIQRSNAWSRFVEKQFPDSIRLSIHPQSCGSKKLGIMLLKSTDHWATPWHRVAIYNGAEYVLMRRIEAENLGARAVYSNNRFSHYVA</sequence>
<dbReference type="PANTHER" id="PTHR37285">
    <property type="entry name" value="SPORE WALL MATURATION PROTEIN DIT1"/>
    <property type="match status" value="1"/>
</dbReference>
<reference evidence="1 2" key="1">
    <citation type="submission" date="2019-08" db="EMBL/GenBank/DDBJ databases">
        <authorList>
            <person name="Guy L."/>
        </authorList>
    </citation>
    <scope>NUCLEOTIDE SEQUENCE [LARGE SCALE GENOMIC DNA]</scope>
    <source>
        <strain evidence="1 2">SGT-108</strain>
    </source>
</reference>